<gene>
    <name evidence="3" type="ORF">POCTA_138.1.T0210120</name>
</gene>
<feature type="chain" id="PRO_5035732064" evidence="2">
    <location>
        <begin position="16"/>
        <end position="2085"/>
    </location>
</feature>
<dbReference type="OMA" id="GQKTGQF"/>
<name>A0A8S1TCC6_PAROT</name>
<proteinExistence type="predicted"/>
<evidence type="ECO:0000313" key="4">
    <source>
        <dbReference type="Proteomes" id="UP000683925"/>
    </source>
</evidence>
<evidence type="ECO:0000256" key="2">
    <source>
        <dbReference type="SAM" id="SignalP"/>
    </source>
</evidence>
<reference evidence="3" key="1">
    <citation type="submission" date="2021-01" db="EMBL/GenBank/DDBJ databases">
        <authorList>
            <consortium name="Genoscope - CEA"/>
            <person name="William W."/>
        </authorList>
    </citation>
    <scope>NUCLEOTIDE SEQUENCE</scope>
</reference>
<evidence type="ECO:0000313" key="3">
    <source>
        <dbReference type="EMBL" id="CAD8148432.1"/>
    </source>
</evidence>
<protein>
    <submittedName>
        <fullName evidence="3">Uncharacterized protein</fullName>
    </submittedName>
</protein>
<dbReference type="Proteomes" id="UP000683925">
    <property type="component" value="Unassembled WGS sequence"/>
</dbReference>
<evidence type="ECO:0000256" key="1">
    <source>
        <dbReference type="SAM" id="MobiDB-lite"/>
    </source>
</evidence>
<dbReference type="EMBL" id="CAJJDP010000021">
    <property type="protein sequence ID" value="CAD8148432.1"/>
    <property type="molecule type" value="Genomic_DNA"/>
</dbReference>
<accession>A0A8S1TCC6</accession>
<sequence length="2085" mass="231582">MILFFLLSLVRSGEISPYLRKPIEPSVNNELEISDYVFTYTTATDMFKGDQLLIKFPTQYTSLAIIDYQITLQKWNPDLLIWQTMTGGSCTYIPSGPNNPSLFKITLPDVKAGNYKLTIPSIPNPAYGGTGNFKMETRRNDVYKKDVNLIDFNYAFGKVGIAKAATDLSGISTTYLASGVNLINKVTFTFQTNILIPKDGRLTLDLSKSILSISDDQYSSTTTLKGNITRQGMMFQINGFEDNQAAASYEIAISGIVNPKYSGIPGEFTLRTWTNNTNTILNQKKAVNLPSITPGTLTDVTVSAHCTLTGQTEIISVNDITIYQITFSLINAVESTGQIIINWLSGGLFESCYVTNGLYDQSENAQVKCTQNANQFLIQNFKRVQPKTQIVVQFKATNPASAPLSNLEIKTYQDLAQLQLVDTYASATGLTLQSFPQFGTFDITFPTPDHQRAAQTATWVVNWKNAIVPATSYQLKLIFSTSFSFSGLSCTAVNDAAVTDTGTCSSSGSTLTFTFGNTAFSSTNNNQLTIVGVKHPTTPGEYVVAVNLISNLNVVVSRRTVYFQVLPYKLTSIQSFRLSQDQLIKTLIYFKFPALNDIPSSEWQQDFNIMTSEIWVEFQTVDSFHPAPANYQFLTDLGTGLTDQANFPCYGYSKLQPLSGNSEIKCTLNKPSATPDPARVKVHHFRAVLKNEQFELHLPNIQNPECESYLVTVDDLCRSTASVTIKILLKKNRRQYIMYQNDPTDVNLIFPAVLPKIVVKNKYNDNLVGGLPSQASPKFVPTTINQQSSIQIRYEPGSTKPLKSAVDTSQGIIFIFPQLPITDPQAYIVNKNVQCSLGLLTQLNCYAYREVGWVVVIPTALMDIPGASALDVTFYLKNFINPYYAADPIGYIQIITIKDNQQWERMIFQDLSNFSPGSAKSVQVTSRRYEANMIDVEYNWLFSFNNDIPAGGKIYLIYAVNFYDHGGVGRTIDFEVKQGLEPATDEFLSSKNTNIYIIEKFKPYTKGTVISIKMTGVKNPPKAGLTNLFGVSSLTSDNYYIDSTTDVAAMTIIQQVPIGEIVFNHFRMYPDNGSPPDSIFPATYEISFYPTRNIPKNGDIFITFPQDFQASSQWATLPSDPLESLSHSFLDTITDDSDIRCYVSGSLKTMKDCSIENLTVRITLDTELRIEAGMEPVIVTILNVRNFNEDKNSGVIVVQTIYDAVVLDDSGTTETNRKATSGLKATFMTNTQYSLLYYPLTEGVQATYELTLKPTLDIQVTATIVVEFPAMFPYGLGGSVGCDIPLLSKATNDPIQCSVSAWQITLSNLKAYAPTADGFVVIITGVRNPNQIVTSSTKQLKQGIRVYIMSNATHAQEFVSNMGVLSFTPAASILQLQQLYITSSNTRDYADYTLELQPEINGSPTKFKLDFQKGYQIASLWSEKKLTLDGNPFDVEPSGNSFSFDTTFTADITKTFSIVVQKLPNPLDEGICPGYPDLSLYDGTTKQIIMQTYSNLMQPSTPDFKHAGKLIIIDDDDPNHYIEAGTYTNNITLSLYPVEAASQTMEISPLFDEAFKDILTITPMLIDAGQKTGQFRIGVDTSIAVLRVVIKFTHEISDYIPVRPIYLWIQRYKNISISVSDVFQVPAGGRSSVQTVEMSYGSYKPIIFSFYLLNNQPKYSAVYPKTITLSDGQKTGQFWVSCGMNTEGANGQLLTIISGDDKPTFQVANRVRNFSVINPDLNIPFIVIKQIMLAADSLVQVRIVTNEPCTIYFAVVPTFIREITLQQIKNKILPYDYFNYPFIFGEYVYDSPTYEYQILVDSLQVSTAYQFVAFVEDYSGNLADAPAILQFNTTNYTDPHLDSLSLTSSPTVIADTNTSLTLSGLSGKIHAIALKNPSYIYQNHFAADSSVLRSRRILQDSTTTDTTSTDTTTNTTDTTTTDTNTTDTTNSTNTNDTTTDTDNNSNSTGIGVIKSDPYVPDASDYTCKVLSINYLTQICEPVADRKANFTRIDYYAQQLIIPPTGKQISRGENHEGILVEHYTTSSDGTIKFANLVPDSDYFIFIIQESNSQFSSKPLMVKGTTRTLFELYILKLLVPVLIYILI</sequence>
<comment type="caution">
    <text evidence="3">The sequence shown here is derived from an EMBL/GenBank/DDBJ whole genome shotgun (WGS) entry which is preliminary data.</text>
</comment>
<feature type="compositionally biased region" description="Low complexity" evidence="1">
    <location>
        <begin position="1900"/>
        <end position="1948"/>
    </location>
</feature>
<keyword evidence="4" id="KW-1185">Reference proteome</keyword>
<keyword evidence="2" id="KW-0732">Signal</keyword>
<organism evidence="3 4">
    <name type="scientific">Paramecium octaurelia</name>
    <dbReference type="NCBI Taxonomy" id="43137"/>
    <lineage>
        <taxon>Eukaryota</taxon>
        <taxon>Sar</taxon>
        <taxon>Alveolata</taxon>
        <taxon>Ciliophora</taxon>
        <taxon>Intramacronucleata</taxon>
        <taxon>Oligohymenophorea</taxon>
        <taxon>Peniculida</taxon>
        <taxon>Parameciidae</taxon>
        <taxon>Paramecium</taxon>
    </lineage>
</organism>
<dbReference type="OrthoDB" id="292869at2759"/>
<feature type="signal peptide" evidence="2">
    <location>
        <begin position="1"/>
        <end position="15"/>
    </location>
</feature>
<feature type="region of interest" description="Disordered" evidence="1">
    <location>
        <begin position="1900"/>
        <end position="1953"/>
    </location>
</feature>